<evidence type="ECO:0000313" key="1">
    <source>
        <dbReference type="EMBL" id="KAJ9095308.1"/>
    </source>
</evidence>
<organism evidence="1 2">
    <name type="scientific">Naganishia friedmannii</name>
    <dbReference type="NCBI Taxonomy" id="89922"/>
    <lineage>
        <taxon>Eukaryota</taxon>
        <taxon>Fungi</taxon>
        <taxon>Dikarya</taxon>
        <taxon>Basidiomycota</taxon>
        <taxon>Agaricomycotina</taxon>
        <taxon>Tremellomycetes</taxon>
        <taxon>Filobasidiales</taxon>
        <taxon>Filobasidiaceae</taxon>
        <taxon>Naganishia</taxon>
    </lineage>
</organism>
<sequence length="741" mass="80211">MSSSSPTPRTSTPPPPAPTLETLPLELISQILTYLPLNSLLPLSTLSRTLLFISSDPTVTPFPASITQELDAGPPYSRELEVLGTYSHIPRSCFIQILVRASPEWVLDSMVIPGGITTSEWRECFERRFLPSWKRYKFRNHHHHVTPSPDGKGDHTWRATFLRVLRTLVHRQLGCTHEEAWTRFLILHRNGTASLNRIYSRTFDPLEIYAEIRRQNALLGPQFKQEARLVCQFQDFRVVMLGSVADPARSLFVNPNAYVLLHPPGVEEVVVVDDGDDGRREEGTTVWARMDEVALPHTPTPTNAVTPVISDQPRATGNTLQPPPPPHTRGTSTGLSNLVNKLRVGASKSSSSQDAAAASTNVIADSSAIKRPRTGDRRQSSFLSRTLSRDKPTTTPTTGTTTTTGGVLSLVRTRTRTGDTGVAADGAGEREREEVVSASSGAASGGGGLRRRLSLLTRSRSRDAATSAQAQIRASEDGTTVEEGQERALLSSSSTGEQSLPVDTVNLDSMAQRLGAGTTENTVSDPRAPTAFTDPTTRHPVSTYQQQQTSSSAPLAPRAPSRDFSDEMLPYPILTHPQPAASHALYPNYTPFDLQRGGTGVGVRDTRQGRLVAPFPARKYLPMSVPVGAEWEEGEGWKAWVGPVLLFAQLSSAAHAPNDTLRAEILDGPIPPFDFGPRGMYASFDWEDLDALAPWLELREVENGNDGMDVDAPAGAGSAGGAALSANRSAGVHRAGLGFAR</sequence>
<dbReference type="EMBL" id="JASBWT010000022">
    <property type="protein sequence ID" value="KAJ9095308.1"/>
    <property type="molecule type" value="Genomic_DNA"/>
</dbReference>
<comment type="caution">
    <text evidence="1">The sequence shown here is derived from an EMBL/GenBank/DDBJ whole genome shotgun (WGS) entry which is preliminary data.</text>
</comment>
<accession>A0ACC2V851</accession>
<gene>
    <name evidence="1" type="ORF">QFC21_005674</name>
</gene>
<protein>
    <submittedName>
        <fullName evidence="1">Uncharacterized protein</fullName>
    </submittedName>
</protein>
<evidence type="ECO:0000313" key="2">
    <source>
        <dbReference type="Proteomes" id="UP001227268"/>
    </source>
</evidence>
<proteinExistence type="predicted"/>
<name>A0ACC2V851_9TREE</name>
<reference evidence="1" key="1">
    <citation type="submission" date="2023-04" db="EMBL/GenBank/DDBJ databases">
        <title>Draft Genome sequencing of Naganishia species isolated from polar environments using Oxford Nanopore Technology.</title>
        <authorList>
            <person name="Leo P."/>
            <person name="Venkateswaran K."/>
        </authorList>
    </citation>
    <scope>NUCLEOTIDE SEQUENCE</scope>
    <source>
        <strain evidence="1">MNA-CCFEE 5423</strain>
    </source>
</reference>
<dbReference type="Proteomes" id="UP001227268">
    <property type="component" value="Unassembled WGS sequence"/>
</dbReference>
<keyword evidence="2" id="KW-1185">Reference proteome</keyword>